<accession>A0ABU8MI44</accession>
<name>A0ABU8MI44_9PSEU</name>
<dbReference type="EMBL" id="JBBEGN010000001">
    <property type="protein sequence ID" value="MEJ2866317.1"/>
    <property type="molecule type" value="Genomic_DNA"/>
</dbReference>
<sequence length="272" mass="27165">MTFSPSREGTSVETATADLLADGVGDGLPVVPPTVERWERMLDGVADPDAVVGLVPPLFGELTARAVAGCCVLAGCRPGVVPLVLTAAVAALEPEFNLLGVQTTTGTAAVGMIVAGPVVGTLGLSDATGMLGPGPHANGVVGRSLALTLATVGGVRVGETSMATTSQPARYGFCVAAAGEVPTVTVLAISGTAEVVPRDDLAAPDDVLAPLAEALGRSAGEQTLVIPPEIARRVDVARELDARVVVAGGPGVKMLHLPGWMGGSRGVTRTLG</sequence>
<proteinExistence type="predicted"/>
<protein>
    <submittedName>
        <fullName evidence="1">Uncharacterized protein</fullName>
    </submittedName>
</protein>
<organism evidence="1 2">
    <name type="scientific">Actinomycetospora aurantiaca</name>
    <dbReference type="NCBI Taxonomy" id="3129233"/>
    <lineage>
        <taxon>Bacteria</taxon>
        <taxon>Bacillati</taxon>
        <taxon>Actinomycetota</taxon>
        <taxon>Actinomycetes</taxon>
        <taxon>Pseudonocardiales</taxon>
        <taxon>Pseudonocardiaceae</taxon>
        <taxon>Actinomycetospora</taxon>
    </lineage>
</organism>
<evidence type="ECO:0000313" key="2">
    <source>
        <dbReference type="Proteomes" id="UP001385809"/>
    </source>
</evidence>
<dbReference type="RefSeq" id="WP_337692941.1">
    <property type="nucleotide sequence ID" value="NZ_JBBEGN010000001.1"/>
</dbReference>
<keyword evidence="2" id="KW-1185">Reference proteome</keyword>
<evidence type="ECO:0000313" key="1">
    <source>
        <dbReference type="EMBL" id="MEJ2866317.1"/>
    </source>
</evidence>
<comment type="caution">
    <text evidence="1">The sequence shown here is derived from an EMBL/GenBank/DDBJ whole genome shotgun (WGS) entry which is preliminary data.</text>
</comment>
<reference evidence="1 2" key="1">
    <citation type="submission" date="2024-03" db="EMBL/GenBank/DDBJ databases">
        <title>Actinomycetospora sp. OC33-EN08, a novel actinomycete isolated from wild orchid (Aerides multiflora).</title>
        <authorList>
            <person name="Suriyachadkun C."/>
        </authorList>
    </citation>
    <scope>NUCLEOTIDE SEQUENCE [LARGE SCALE GENOMIC DNA]</scope>
    <source>
        <strain evidence="1 2">OC33-EN08</strain>
    </source>
</reference>
<dbReference type="Proteomes" id="UP001385809">
    <property type="component" value="Unassembled WGS sequence"/>
</dbReference>
<gene>
    <name evidence="1" type="ORF">WCD74_00985</name>
</gene>